<dbReference type="Proteomes" id="UP000310200">
    <property type="component" value="Unassembled WGS sequence"/>
</dbReference>
<name>A0A4S2KRI6_9HYME</name>
<evidence type="ECO:0000313" key="2">
    <source>
        <dbReference type="Proteomes" id="UP000310200"/>
    </source>
</evidence>
<keyword evidence="2" id="KW-1185">Reference proteome</keyword>
<dbReference type="AlphaFoldDB" id="A0A4S2KRI6"/>
<dbReference type="PANTHER" id="PTHR23053:SF0">
    <property type="entry name" value="HYDROCEPHALUS-INDUCING PROTEIN HOMOLOG"/>
    <property type="match status" value="1"/>
</dbReference>
<sequence>AVFEIAVELPLHLKDEKFSIKLIGQACVPEVTIIEPPSGKRKRAVLNFGRTLIGDSNGRKFAFKNIGVIPAKVIVEIYEDLNFLFTLNICESTRNLSSVSNDRCIVVRLMPEEI</sequence>
<feature type="non-terminal residue" evidence="1">
    <location>
        <position position="1"/>
    </location>
</feature>
<gene>
    <name evidence="1" type="ORF">DBV15_08088</name>
</gene>
<comment type="caution">
    <text evidence="1">The sequence shown here is derived from an EMBL/GenBank/DDBJ whole genome shotgun (WGS) entry which is preliminary data.</text>
</comment>
<evidence type="ECO:0008006" key="3">
    <source>
        <dbReference type="Google" id="ProtNLM"/>
    </source>
</evidence>
<dbReference type="GO" id="GO:1904158">
    <property type="term" value="P:axonemal central apparatus assembly"/>
    <property type="evidence" value="ECO:0007669"/>
    <property type="project" value="TreeGrafter"/>
</dbReference>
<protein>
    <recommendedName>
        <fullName evidence="3">HYDIN</fullName>
    </recommendedName>
</protein>
<organism evidence="1 2">
    <name type="scientific">Temnothorax longispinosus</name>
    <dbReference type="NCBI Taxonomy" id="300112"/>
    <lineage>
        <taxon>Eukaryota</taxon>
        <taxon>Metazoa</taxon>
        <taxon>Ecdysozoa</taxon>
        <taxon>Arthropoda</taxon>
        <taxon>Hexapoda</taxon>
        <taxon>Insecta</taxon>
        <taxon>Pterygota</taxon>
        <taxon>Neoptera</taxon>
        <taxon>Endopterygota</taxon>
        <taxon>Hymenoptera</taxon>
        <taxon>Apocrita</taxon>
        <taxon>Aculeata</taxon>
        <taxon>Formicoidea</taxon>
        <taxon>Formicidae</taxon>
        <taxon>Myrmicinae</taxon>
        <taxon>Temnothorax</taxon>
    </lineage>
</organism>
<reference evidence="1 2" key="1">
    <citation type="journal article" date="2019" name="Philos. Trans. R. Soc. Lond., B, Biol. Sci.">
        <title>Ant behaviour and brain gene expression of defending hosts depend on the ecological success of the intruding social parasite.</title>
        <authorList>
            <person name="Kaur R."/>
            <person name="Stoldt M."/>
            <person name="Jongepier E."/>
            <person name="Feldmeyer B."/>
            <person name="Menzel F."/>
            <person name="Bornberg-Bauer E."/>
            <person name="Foitzik S."/>
        </authorList>
    </citation>
    <scope>NUCLEOTIDE SEQUENCE [LARGE SCALE GENOMIC DNA]</scope>
    <source>
        <tissue evidence="1">Whole body</tissue>
    </source>
</reference>
<proteinExistence type="predicted"/>
<evidence type="ECO:0000313" key="1">
    <source>
        <dbReference type="EMBL" id="TGZ50587.1"/>
    </source>
</evidence>
<dbReference type="PANTHER" id="PTHR23053">
    <property type="entry name" value="DLEC1 DELETED IN LUNG AND ESOPHAGEAL CANCER 1"/>
    <property type="match status" value="1"/>
</dbReference>
<dbReference type="EMBL" id="QBLH01001924">
    <property type="protein sequence ID" value="TGZ50587.1"/>
    <property type="molecule type" value="Genomic_DNA"/>
</dbReference>
<accession>A0A4S2KRI6</accession>
<dbReference type="GO" id="GO:0005930">
    <property type="term" value="C:axoneme"/>
    <property type="evidence" value="ECO:0007669"/>
    <property type="project" value="TreeGrafter"/>
</dbReference>
<feature type="non-terminal residue" evidence="1">
    <location>
        <position position="114"/>
    </location>
</feature>
<dbReference type="InterPro" id="IPR033305">
    <property type="entry name" value="Hydin-like"/>
</dbReference>
<dbReference type="GO" id="GO:0003341">
    <property type="term" value="P:cilium movement"/>
    <property type="evidence" value="ECO:0007669"/>
    <property type="project" value="TreeGrafter"/>
</dbReference>